<feature type="domain" description="Response regulatory" evidence="4">
    <location>
        <begin position="1"/>
        <end position="49"/>
    </location>
</feature>
<reference evidence="7" key="1">
    <citation type="submission" date="2012-11" db="EMBL/GenBank/DDBJ databases">
        <authorList>
            <person name="Lucero-Rivera Y.E."/>
            <person name="Tovar-Ramirez D."/>
        </authorList>
    </citation>
    <scope>NUCLEOTIDE SEQUENCE [LARGE SCALE GENOMIC DNA]</scope>
    <source>
        <strain evidence="7">Araruama</strain>
    </source>
</reference>
<evidence type="ECO:0000259" key="4">
    <source>
        <dbReference type="PROSITE" id="PS50110"/>
    </source>
</evidence>
<feature type="modified residue" description="Phosphohistidine" evidence="2">
    <location>
        <position position="277"/>
    </location>
</feature>
<keyword evidence="1 3" id="KW-0597">Phosphoprotein</keyword>
<comment type="caution">
    <text evidence="3">Lacks conserved residue(s) required for the propagation of feature annotation.</text>
</comment>
<dbReference type="AlphaFoldDB" id="A0A1V1NXY2"/>
<dbReference type="GO" id="GO:0004672">
    <property type="term" value="F:protein kinase activity"/>
    <property type="evidence" value="ECO:0007669"/>
    <property type="project" value="UniProtKB-ARBA"/>
</dbReference>
<evidence type="ECO:0000313" key="7">
    <source>
        <dbReference type="Proteomes" id="UP000189670"/>
    </source>
</evidence>
<dbReference type="Proteomes" id="UP000189670">
    <property type="component" value="Unassembled WGS sequence"/>
</dbReference>
<name>A0A1V1NXY2_9BACT</name>
<organism evidence="6 7">
    <name type="scientific">Candidatus Magnetoglobus multicellularis str. Araruama</name>
    <dbReference type="NCBI Taxonomy" id="890399"/>
    <lineage>
        <taxon>Bacteria</taxon>
        <taxon>Pseudomonadati</taxon>
        <taxon>Thermodesulfobacteriota</taxon>
        <taxon>Desulfobacteria</taxon>
        <taxon>Desulfobacterales</taxon>
        <taxon>Desulfobacteraceae</taxon>
        <taxon>Candidatus Magnetoglobus</taxon>
    </lineage>
</organism>
<evidence type="ECO:0000259" key="5">
    <source>
        <dbReference type="PROSITE" id="PS50894"/>
    </source>
</evidence>
<feature type="domain" description="HPt" evidence="5">
    <location>
        <begin position="238"/>
        <end position="341"/>
    </location>
</feature>
<dbReference type="SUPFAM" id="SSF47226">
    <property type="entry name" value="Histidine-containing phosphotransfer domain, HPT domain"/>
    <property type="match status" value="1"/>
</dbReference>
<dbReference type="Pfam" id="PF00072">
    <property type="entry name" value="Response_reg"/>
    <property type="match status" value="1"/>
</dbReference>
<dbReference type="GO" id="GO:0005524">
    <property type="term" value="F:ATP binding"/>
    <property type="evidence" value="ECO:0007669"/>
    <property type="project" value="UniProtKB-KW"/>
</dbReference>
<dbReference type="InterPro" id="IPR011006">
    <property type="entry name" value="CheY-like_superfamily"/>
</dbReference>
<comment type="caution">
    <text evidence="6">The sequence shown here is derived from an EMBL/GenBank/DDBJ whole genome shotgun (WGS) entry which is preliminary data.</text>
</comment>
<dbReference type="Gene3D" id="3.40.50.2300">
    <property type="match status" value="1"/>
</dbReference>
<dbReference type="GO" id="GO:0000160">
    <property type="term" value="P:phosphorelay signal transduction system"/>
    <property type="evidence" value="ECO:0007669"/>
    <property type="project" value="InterPro"/>
</dbReference>
<feature type="domain" description="Response regulatory" evidence="4">
    <location>
        <begin position="78"/>
        <end position="194"/>
    </location>
</feature>
<dbReference type="GO" id="GO:0005886">
    <property type="term" value="C:plasma membrane"/>
    <property type="evidence" value="ECO:0007669"/>
    <property type="project" value="UniProtKB-SubCell"/>
</dbReference>
<dbReference type="PANTHER" id="PTHR45339">
    <property type="entry name" value="HYBRID SIGNAL TRANSDUCTION HISTIDINE KINASE J"/>
    <property type="match status" value="1"/>
</dbReference>
<dbReference type="PROSITE" id="PS50894">
    <property type="entry name" value="HPT"/>
    <property type="match status" value="1"/>
</dbReference>
<feature type="modified residue" description="4-aspartylphosphate" evidence="3">
    <location>
        <position position="127"/>
    </location>
</feature>
<dbReference type="Pfam" id="PF01627">
    <property type="entry name" value="Hpt"/>
    <property type="match status" value="1"/>
</dbReference>
<dbReference type="SMART" id="SM00448">
    <property type="entry name" value="REC"/>
    <property type="match status" value="1"/>
</dbReference>
<dbReference type="PROSITE" id="PS50110">
    <property type="entry name" value="RESPONSE_REGULATORY"/>
    <property type="match status" value="2"/>
</dbReference>
<evidence type="ECO:0000313" key="6">
    <source>
        <dbReference type="EMBL" id="ETR67482.1"/>
    </source>
</evidence>
<dbReference type="CDD" id="cd17546">
    <property type="entry name" value="REC_hyHK_CKI1_RcsC-like"/>
    <property type="match status" value="1"/>
</dbReference>
<sequence length="415" mass="46788">MFGKHTIVIMMTAFGRQMVVDAARDVQFDAILDKPIIASQLYDIIVNLQSYKPDQKSIKQWTDLRKAEEKLQTINGAKVLLVEDNPTNQLVAKGMLKDMGLEVDLAINGLEAISKSKLMNYDVILMDIQMPDMDGIQATRKIRALSDGGDVPIIAMTAAAMASDRQACHEVGMNDFISKPIDVKNLAAALLRWIPARKETDITFTKGDSPAINTVSTIKSFDVEGLNLSEAVQRMGNNWNLLHQTLHLFYNDFSNKRSLIDDYVAKDRWQDASQFIHTIKGAASQIGAQRLSETSRAFELELESKSSNSLNTFRTEFLKVLKALENLPEIKTEPSTSLDHVKLKESVQTIFSFIAQSQFVPPDLINETIQQLDKFDQKELSKKFKRSIDQFDYTTAKEILLHVSETFNFTLTKET</sequence>
<dbReference type="Gene3D" id="1.20.120.160">
    <property type="entry name" value="HPT domain"/>
    <property type="match status" value="1"/>
</dbReference>
<proteinExistence type="predicted"/>
<accession>A0A1V1NXY2</accession>
<gene>
    <name evidence="6" type="ORF">OMM_05111</name>
</gene>
<evidence type="ECO:0000256" key="3">
    <source>
        <dbReference type="PROSITE-ProRule" id="PRU00169"/>
    </source>
</evidence>
<dbReference type="EMBL" id="ATBP01001359">
    <property type="protein sequence ID" value="ETR67482.1"/>
    <property type="molecule type" value="Genomic_DNA"/>
</dbReference>
<evidence type="ECO:0000256" key="2">
    <source>
        <dbReference type="PROSITE-ProRule" id="PRU00110"/>
    </source>
</evidence>
<dbReference type="InterPro" id="IPR036641">
    <property type="entry name" value="HPT_dom_sf"/>
</dbReference>
<dbReference type="InterPro" id="IPR001789">
    <property type="entry name" value="Sig_transdc_resp-reg_receiver"/>
</dbReference>
<dbReference type="SUPFAM" id="SSF52172">
    <property type="entry name" value="CheY-like"/>
    <property type="match status" value="2"/>
</dbReference>
<protein>
    <submittedName>
        <fullName evidence="6">Uncharacterized protein</fullName>
    </submittedName>
</protein>
<dbReference type="PANTHER" id="PTHR45339:SF3">
    <property type="entry name" value="HISTIDINE KINASE"/>
    <property type="match status" value="1"/>
</dbReference>
<evidence type="ECO:0000256" key="1">
    <source>
        <dbReference type="ARBA" id="ARBA00022553"/>
    </source>
</evidence>
<dbReference type="InterPro" id="IPR008207">
    <property type="entry name" value="Sig_transdc_His_kin_Hpt_dom"/>
</dbReference>